<evidence type="ECO:0000313" key="4">
    <source>
        <dbReference type="Proteomes" id="UP000276128"/>
    </source>
</evidence>
<dbReference type="PANTHER" id="PTHR46211:SF8">
    <property type="entry name" value="PHOSPHODIESTERASE"/>
    <property type="match status" value="1"/>
</dbReference>
<dbReference type="Proteomes" id="UP000276128">
    <property type="component" value="Unassembled WGS sequence"/>
</dbReference>
<accession>A0A430JBT0</accession>
<sequence length="269" mass="29886">MNKLLSALFVALSLQLVVPMSTQTMLADNYSQVTAHRGSSAEAPENTMAAFRQAIKDRAGLSELDVQETSDDVVMVMHDDSVYRTTGIRKNMWEATSAELKAADAGSWKSAKYKGEHVPTLEEVIQAAKGHMKLNIELKNNGHSKRLVERTVALIEANDFVKDCIITSFDAQFLHRVKELNPAIKTGLIVGQKPSDWEPILSSTNYDVISAAYTLVNGRFVDQCAEHRKEVYVWTVNDARMMRQMLALGVASIITNEPAKLSELMSQEL</sequence>
<dbReference type="Gene3D" id="3.20.20.190">
    <property type="entry name" value="Phosphatidylinositol (PI) phosphodiesterase"/>
    <property type="match status" value="1"/>
</dbReference>
<comment type="caution">
    <text evidence="3">The sequence shown here is derived from an EMBL/GenBank/DDBJ whole genome shotgun (WGS) entry which is preliminary data.</text>
</comment>
<dbReference type="EMBL" id="RXHU01000049">
    <property type="protein sequence ID" value="RTE08496.1"/>
    <property type="molecule type" value="Genomic_DNA"/>
</dbReference>
<keyword evidence="4" id="KW-1185">Reference proteome</keyword>
<dbReference type="AlphaFoldDB" id="A0A430JBT0"/>
<keyword evidence="1" id="KW-0732">Signal</keyword>
<evidence type="ECO:0000259" key="2">
    <source>
        <dbReference type="PROSITE" id="PS51704"/>
    </source>
</evidence>
<proteinExistence type="predicted"/>
<dbReference type="SUPFAM" id="SSF51695">
    <property type="entry name" value="PLC-like phosphodiesterases"/>
    <property type="match status" value="1"/>
</dbReference>
<evidence type="ECO:0000313" key="3">
    <source>
        <dbReference type="EMBL" id="RTE08496.1"/>
    </source>
</evidence>
<reference evidence="3 4" key="1">
    <citation type="submission" date="2018-12" db="EMBL/GenBank/DDBJ databases">
        <title>Bacillus ochoae sp. nov., Paenibacillus whitsoniae sp. nov., Paenibacillus spiritus sp. nov. Isolated from the Mars Exploration Rover during spacecraft assembly.</title>
        <authorList>
            <person name="Seuylemezian A."/>
            <person name="Vaishampayan P."/>
        </authorList>
    </citation>
    <scope>NUCLEOTIDE SEQUENCE [LARGE SCALE GENOMIC DNA]</scope>
    <source>
        <strain evidence="3 4">MER 54</strain>
    </source>
</reference>
<name>A0A430JBT0_9BACL</name>
<dbReference type="Pfam" id="PF03009">
    <property type="entry name" value="GDPD"/>
    <property type="match status" value="1"/>
</dbReference>
<dbReference type="InterPro" id="IPR017946">
    <property type="entry name" value="PLC-like_Pdiesterase_TIM-brl"/>
</dbReference>
<feature type="domain" description="GP-PDE" evidence="2">
    <location>
        <begin position="31"/>
        <end position="265"/>
    </location>
</feature>
<dbReference type="InterPro" id="IPR030395">
    <property type="entry name" value="GP_PDE_dom"/>
</dbReference>
<protein>
    <submittedName>
        <fullName evidence="3">Glycerophosphodiester phosphodiesterase</fullName>
    </submittedName>
</protein>
<evidence type="ECO:0000256" key="1">
    <source>
        <dbReference type="SAM" id="SignalP"/>
    </source>
</evidence>
<dbReference type="PANTHER" id="PTHR46211">
    <property type="entry name" value="GLYCEROPHOSPHORYL DIESTER PHOSPHODIESTERASE"/>
    <property type="match status" value="1"/>
</dbReference>
<dbReference type="RefSeq" id="WP_126142396.1">
    <property type="nucleotide sequence ID" value="NZ_RXHU01000049.1"/>
</dbReference>
<dbReference type="PROSITE" id="PS51704">
    <property type="entry name" value="GP_PDE"/>
    <property type="match status" value="1"/>
</dbReference>
<feature type="chain" id="PRO_5019496689" evidence="1">
    <location>
        <begin position="28"/>
        <end position="269"/>
    </location>
</feature>
<feature type="signal peptide" evidence="1">
    <location>
        <begin position="1"/>
        <end position="27"/>
    </location>
</feature>
<dbReference type="GO" id="GO:0006629">
    <property type="term" value="P:lipid metabolic process"/>
    <property type="evidence" value="ECO:0007669"/>
    <property type="project" value="InterPro"/>
</dbReference>
<dbReference type="GO" id="GO:0008081">
    <property type="term" value="F:phosphoric diester hydrolase activity"/>
    <property type="evidence" value="ECO:0007669"/>
    <property type="project" value="InterPro"/>
</dbReference>
<gene>
    <name evidence="3" type="ORF">EJQ19_16800</name>
</gene>
<organism evidence="3 4">
    <name type="scientific">Paenibacillus whitsoniae</name>
    <dbReference type="NCBI Taxonomy" id="2496558"/>
    <lineage>
        <taxon>Bacteria</taxon>
        <taxon>Bacillati</taxon>
        <taxon>Bacillota</taxon>
        <taxon>Bacilli</taxon>
        <taxon>Bacillales</taxon>
        <taxon>Paenibacillaceae</taxon>
        <taxon>Paenibacillus</taxon>
    </lineage>
</organism>
<dbReference type="OrthoDB" id="384721at2"/>